<name>A0A1M4MKX6_9EURY</name>
<dbReference type="EMBL" id="FMID01000035">
    <property type="protein sequence ID" value="SCL75591.1"/>
    <property type="molecule type" value="Genomic_DNA"/>
</dbReference>
<comment type="similarity">
    <text evidence="2">Belongs to the CobH/CbiC family.</text>
</comment>
<evidence type="ECO:0000256" key="2">
    <source>
        <dbReference type="ARBA" id="ARBA00009774"/>
    </source>
</evidence>
<dbReference type="SUPFAM" id="SSF63965">
    <property type="entry name" value="Precorrin-8X methylmutase CbiC/CobH"/>
    <property type="match status" value="1"/>
</dbReference>
<evidence type="ECO:0000259" key="5">
    <source>
        <dbReference type="Pfam" id="PF02570"/>
    </source>
</evidence>
<dbReference type="PANTHER" id="PTHR43588:SF1">
    <property type="entry name" value="COBALT-PRECORRIN-8 METHYLMUTASE"/>
    <property type="match status" value="1"/>
</dbReference>
<dbReference type="Proteomes" id="UP000184671">
    <property type="component" value="Unassembled WGS sequence"/>
</dbReference>
<dbReference type="UniPathway" id="UPA00148"/>
<protein>
    <submittedName>
        <fullName evidence="6">Precorrin-8X methylmutase</fullName>
        <ecNumber evidence="6">5.4.99.61</ecNumber>
    </submittedName>
</protein>
<reference evidence="6 7" key="1">
    <citation type="submission" date="2016-08" db="EMBL/GenBank/DDBJ databases">
        <authorList>
            <person name="Seilhamer J.J."/>
        </authorList>
    </citation>
    <scope>NUCLEOTIDE SEQUENCE [LARGE SCALE GENOMIC DNA]</scope>
    <source>
        <strain evidence="6">L21-II-0</strain>
    </source>
</reference>
<evidence type="ECO:0000256" key="1">
    <source>
        <dbReference type="ARBA" id="ARBA00004953"/>
    </source>
</evidence>
<sequence>MVREESSRPGDITGSTYTDLAAVTPEAYAIASASRNLARERVGNVTLEDRIRQRCSVAVGDFAMADLMRFAGDPVEAGVAALARRAPIVVDIRMVQAGILKRGHASEIVCALDYGEDIARERGITRTSAGFLALRDRLEGAIVVIGNAPSALLVVCEMIREGVRPALVVGTPVGFVNAAESKEELRTLDVPSVSNAGTRGGTPVAVAAINEIITIHAERGGHAGPGY</sequence>
<dbReference type="InterPro" id="IPR036588">
    <property type="entry name" value="CobH/CbiC_sf"/>
</dbReference>
<evidence type="ECO:0000313" key="6">
    <source>
        <dbReference type="EMBL" id="SCL75591.1"/>
    </source>
</evidence>
<feature type="domain" description="Cobalamin biosynthesis precorrin-8X methylmutase CobH/CbiC" evidence="5">
    <location>
        <begin position="30"/>
        <end position="214"/>
    </location>
</feature>
<dbReference type="GO" id="GO:0016993">
    <property type="term" value="F:precorrin-8X methylmutase activity"/>
    <property type="evidence" value="ECO:0007669"/>
    <property type="project" value="UniProtKB-EC"/>
</dbReference>
<keyword evidence="3" id="KW-0169">Cobalamin biosynthesis</keyword>
<evidence type="ECO:0000313" key="7">
    <source>
        <dbReference type="Proteomes" id="UP000184671"/>
    </source>
</evidence>
<accession>A0A1M4MKX6</accession>
<dbReference type="Pfam" id="PF02570">
    <property type="entry name" value="CbiC"/>
    <property type="match status" value="1"/>
</dbReference>
<gene>
    <name evidence="6" type="primary">cobH</name>
    <name evidence="6" type="ORF">L21_1498</name>
</gene>
<dbReference type="STRING" id="118126.L21_1498"/>
<dbReference type="GO" id="GO:0009236">
    <property type="term" value="P:cobalamin biosynthetic process"/>
    <property type="evidence" value="ECO:0007669"/>
    <property type="project" value="UniProtKB-UniPathway"/>
</dbReference>
<dbReference type="EC" id="5.4.99.61" evidence="6"/>
<dbReference type="PANTHER" id="PTHR43588">
    <property type="entry name" value="COBALT-PRECORRIN-8 METHYLMUTASE"/>
    <property type="match status" value="1"/>
</dbReference>
<comment type="pathway">
    <text evidence="1">Cofactor biosynthesis; adenosylcobalamin biosynthesis.</text>
</comment>
<dbReference type="Gene3D" id="3.40.50.10230">
    <property type="entry name" value="Cobalamin biosynthesis CobH/CbiC, precorrin-8X methylmutase"/>
    <property type="match status" value="1"/>
</dbReference>
<evidence type="ECO:0000256" key="4">
    <source>
        <dbReference type="ARBA" id="ARBA00023235"/>
    </source>
</evidence>
<keyword evidence="4 6" id="KW-0413">Isomerase</keyword>
<evidence type="ECO:0000256" key="3">
    <source>
        <dbReference type="ARBA" id="ARBA00022573"/>
    </source>
</evidence>
<dbReference type="OrthoDB" id="24491at2157"/>
<proteinExistence type="inferred from homology"/>
<organism evidence="6 7">
    <name type="scientific">Methanoculleus chikugoensis</name>
    <dbReference type="NCBI Taxonomy" id="118126"/>
    <lineage>
        <taxon>Archaea</taxon>
        <taxon>Methanobacteriati</taxon>
        <taxon>Methanobacteriota</taxon>
        <taxon>Stenosarchaea group</taxon>
        <taxon>Methanomicrobia</taxon>
        <taxon>Methanomicrobiales</taxon>
        <taxon>Methanomicrobiaceae</taxon>
        <taxon>Methanoculleus</taxon>
    </lineage>
</organism>
<dbReference type="InterPro" id="IPR003722">
    <property type="entry name" value="Cbl_synth_CobH/CbiC"/>
</dbReference>
<dbReference type="AlphaFoldDB" id="A0A1M4MKX6"/>